<protein>
    <recommendedName>
        <fullName evidence="8">Thioesterase domain-containing protein</fullName>
    </recommendedName>
</protein>
<keyword evidence="10" id="KW-1185">Reference proteome</keyword>
<dbReference type="FunFam" id="3.10.129.10:FF:000048">
    <property type="entry name" value="14-dihydroxy-2-naphthoyl-CoA thioesterase 1"/>
    <property type="match status" value="1"/>
</dbReference>
<evidence type="ECO:0000256" key="6">
    <source>
        <dbReference type="ARBA" id="ARBA00061187"/>
    </source>
</evidence>
<evidence type="ECO:0000256" key="3">
    <source>
        <dbReference type="ARBA" id="ARBA00023140"/>
    </source>
</evidence>
<name>A0A9P1EK71_CUSEU</name>
<comment type="subcellular location">
    <subcellularLocation>
        <location evidence="1">Peroxisome</location>
    </subcellularLocation>
</comment>
<dbReference type="InterPro" id="IPR006683">
    <property type="entry name" value="Thioestr_dom"/>
</dbReference>
<dbReference type="PANTHER" id="PTHR43240">
    <property type="entry name" value="1,4-DIHYDROXY-2-NAPHTHOYL-COA THIOESTERASE 1"/>
    <property type="match status" value="1"/>
</dbReference>
<dbReference type="Pfam" id="PF03061">
    <property type="entry name" value="4HBT"/>
    <property type="match status" value="1"/>
</dbReference>
<evidence type="ECO:0000256" key="2">
    <source>
        <dbReference type="ARBA" id="ARBA00022801"/>
    </source>
</evidence>
<accession>A0A9P1EK71</accession>
<proteinExistence type="inferred from homology"/>
<evidence type="ECO:0000256" key="5">
    <source>
        <dbReference type="ARBA" id="ARBA00060586"/>
    </source>
</evidence>
<evidence type="ECO:0000256" key="1">
    <source>
        <dbReference type="ARBA" id="ARBA00004275"/>
    </source>
</evidence>
<keyword evidence="2" id="KW-0378">Hydrolase</keyword>
<reference evidence="9" key="1">
    <citation type="submission" date="2022-07" db="EMBL/GenBank/DDBJ databases">
        <authorList>
            <person name="Macas J."/>
            <person name="Novak P."/>
            <person name="Neumann P."/>
        </authorList>
    </citation>
    <scope>NUCLEOTIDE SEQUENCE</scope>
</reference>
<comment type="pathway">
    <text evidence="5">Quinol/quinone metabolism; 1,4-dihydroxy-2-naphthoate biosynthesis; 1,4-dihydroxy-2-naphthoate from chorismate: step 7/7.</text>
</comment>
<dbReference type="GO" id="GO:0061522">
    <property type="term" value="F:1,4-dihydroxy-2-naphthoyl-CoA thioesterase activity"/>
    <property type="evidence" value="ECO:0007669"/>
    <property type="project" value="TreeGrafter"/>
</dbReference>
<dbReference type="AlphaFoldDB" id="A0A9P1EK71"/>
<dbReference type="SUPFAM" id="SSF54637">
    <property type="entry name" value="Thioesterase/thiol ester dehydrase-isomerase"/>
    <property type="match status" value="1"/>
</dbReference>
<comment type="pathway">
    <text evidence="4">Cofactor biosynthesis; phylloquinone biosynthesis.</text>
</comment>
<sequence length="159" mass="16818">MAESSPSKEESLDAPLHTIGFEIGDLSPEKVTGRLQVTPKCCQPFKVLHGGVSALIAEALASIGAHMASGFRRVAGVHLSIHHLRPARVGDALLAEATPVNAGRTIQVWGVNIWKAAGEGCGEEKGVLISSARVTVMANMHVPEHARDAAENLKKYAKL</sequence>
<keyword evidence="3" id="KW-0576">Peroxisome</keyword>
<organism evidence="9 10">
    <name type="scientific">Cuscuta europaea</name>
    <name type="common">European dodder</name>
    <dbReference type="NCBI Taxonomy" id="41803"/>
    <lineage>
        <taxon>Eukaryota</taxon>
        <taxon>Viridiplantae</taxon>
        <taxon>Streptophyta</taxon>
        <taxon>Embryophyta</taxon>
        <taxon>Tracheophyta</taxon>
        <taxon>Spermatophyta</taxon>
        <taxon>Magnoliopsida</taxon>
        <taxon>eudicotyledons</taxon>
        <taxon>Gunneridae</taxon>
        <taxon>Pentapetalae</taxon>
        <taxon>asterids</taxon>
        <taxon>lamiids</taxon>
        <taxon>Solanales</taxon>
        <taxon>Convolvulaceae</taxon>
        <taxon>Cuscuteae</taxon>
        <taxon>Cuscuta</taxon>
        <taxon>Cuscuta subgen. Cuscuta</taxon>
    </lineage>
</organism>
<dbReference type="PANTHER" id="PTHR43240:SF5">
    <property type="entry name" value="1,4-DIHYDROXY-2-NAPHTHOYL-COA THIOESTERASE 1"/>
    <property type="match status" value="1"/>
</dbReference>
<dbReference type="GO" id="GO:0005777">
    <property type="term" value="C:peroxisome"/>
    <property type="evidence" value="ECO:0007669"/>
    <property type="project" value="UniProtKB-SubCell"/>
</dbReference>
<comment type="caution">
    <text evidence="9">The sequence shown here is derived from an EMBL/GenBank/DDBJ whole genome shotgun (WGS) entry which is preliminary data.</text>
</comment>
<dbReference type="Gene3D" id="3.10.129.10">
    <property type="entry name" value="Hotdog Thioesterase"/>
    <property type="match status" value="1"/>
</dbReference>
<evidence type="ECO:0000256" key="7">
    <source>
        <dbReference type="ARBA" id="ARBA00066058"/>
    </source>
</evidence>
<dbReference type="CDD" id="cd03443">
    <property type="entry name" value="PaaI_thioesterase"/>
    <property type="match status" value="1"/>
</dbReference>
<comment type="subunit">
    <text evidence="7">Homotetramers.</text>
</comment>
<gene>
    <name evidence="9" type="ORF">CEURO_LOCUS19494</name>
</gene>
<evidence type="ECO:0000256" key="4">
    <source>
        <dbReference type="ARBA" id="ARBA00060572"/>
    </source>
</evidence>
<dbReference type="Proteomes" id="UP001152484">
    <property type="component" value="Unassembled WGS sequence"/>
</dbReference>
<dbReference type="NCBIfam" id="TIGR00369">
    <property type="entry name" value="unchar_dom_1"/>
    <property type="match status" value="1"/>
</dbReference>
<dbReference type="GO" id="GO:0042372">
    <property type="term" value="P:phylloquinone biosynthetic process"/>
    <property type="evidence" value="ECO:0007669"/>
    <property type="project" value="TreeGrafter"/>
</dbReference>
<evidence type="ECO:0000313" key="10">
    <source>
        <dbReference type="Proteomes" id="UP001152484"/>
    </source>
</evidence>
<feature type="domain" description="Thioesterase" evidence="8">
    <location>
        <begin position="46"/>
        <end position="119"/>
    </location>
</feature>
<dbReference type="EMBL" id="CAMAPE010000058">
    <property type="protein sequence ID" value="CAH9112064.1"/>
    <property type="molecule type" value="Genomic_DNA"/>
</dbReference>
<dbReference type="InterPro" id="IPR003736">
    <property type="entry name" value="PAAI_dom"/>
</dbReference>
<evidence type="ECO:0000259" key="8">
    <source>
        <dbReference type="Pfam" id="PF03061"/>
    </source>
</evidence>
<evidence type="ECO:0000313" key="9">
    <source>
        <dbReference type="EMBL" id="CAH9112064.1"/>
    </source>
</evidence>
<dbReference type="OrthoDB" id="46529at2759"/>
<dbReference type="InterPro" id="IPR029069">
    <property type="entry name" value="HotDog_dom_sf"/>
</dbReference>
<comment type="similarity">
    <text evidence="6">Belongs to the 4-hydroxybenzoyl-CoA thioesterase family. DHNA-CoA hydrolase subfamily.</text>
</comment>